<dbReference type="OrthoDB" id="2417337at2"/>
<comment type="caution">
    <text evidence="1">The sequence shown here is derived from an EMBL/GenBank/DDBJ whole genome shotgun (WGS) entry which is preliminary data.</text>
</comment>
<dbReference type="GO" id="GO:0030420">
    <property type="term" value="P:establishment of competence for transformation"/>
    <property type="evidence" value="ECO:0007669"/>
    <property type="project" value="InterPro"/>
</dbReference>
<reference evidence="1 2" key="1">
    <citation type="submission" date="2018-03" db="EMBL/GenBank/DDBJ databases">
        <title>Genomic Encyclopedia of Type Strains, Phase III (KMG-III): the genomes of soil and plant-associated and newly described type strains.</title>
        <authorList>
            <person name="Whitman W."/>
        </authorList>
    </citation>
    <scope>NUCLEOTIDE SEQUENCE [LARGE SCALE GENOMIC DNA]</scope>
    <source>
        <strain evidence="1 2">CGMCC 1.07653</strain>
    </source>
</reference>
<protein>
    <submittedName>
        <fullName evidence="1">ComK protein</fullName>
    </submittedName>
</protein>
<dbReference type="RefSeq" id="WP_106588143.1">
    <property type="nucleotide sequence ID" value="NZ_PYAV01000004.1"/>
</dbReference>
<dbReference type="Proteomes" id="UP000242310">
    <property type="component" value="Unassembled WGS sequence"/>
</dbReference>
<name>A0A2P8HQT3_9BACI</name>
<sequence>MKQDQEEKYHIHEGTMLLATSPDGKQTQVIEVDGTIIEVAKDKLAVLDDACLFEGTTLAGRLAAMRRRFDVYRKIPVPVRASLGIFAFPTKGKTQPTCVWVFVDHVEKVTTDPSTGRGMVCFKNGTTYLSDVSRRVLEGQWKNTVVIQTLFNSDQAG</sequence>
<organism evidence="1 2">
    <name type="scientific">Salsuginibacillus halophilus</name>
    <dbReference type="NCBI Taxonomy" id="517424"/>
    <lineage>
        <taxon>Bacteria</taxon>
        <taxon>Bacillati</taxon>
        <taxon>Bacillota</taxon>
        <taxon>Bacilli</taxon>
        <taxon>Bacillales</taxon>
        <taxon>Bacillaceae</taxon>
        <taxon>Salsuginibacillus</taxon>
    </lineage>
</organism>
<dbReference type="Pfam" id="PF06338">
    <property type="entry name" value="ComK"/>
    <property type="match status" value="1"/>
</dbReference>
<proteinExistence type="predicted"/>
<accession>A0A2P8HQT3</accession>
<keyword evidence="2" id="KW-1185">Reference proteome</keyword>
<evidence type="ECO:0000313" key="2">
    <source>
        <dbReference type="Proteomes" id="UP000242310"/>
    </source>
</evidence>
<gene>
    <name evidence="1" type="ORF">B0H94_104178</name>
</gene>
<dbReference type="EMBL" id="PYAV01000004">
    <property type="protein sequence ID" value="PSL48577.1"/>
    <property type="molecule type" value="Genomic_DNA"/>
</dbReference>
<dbReference type="AlphaFoldDB" id="A0A2P8HQT3"/>
<evidence type="ECO:0000313" key="1">
    <source>
        <dbReference type="EMBL" id="PSL48577.1"/>
    </source>
</evidence>
<dbReference type="InterPro" id="IPR010461">
    <property type="entry name" value="ComK"/>
</dbReference>